<feature type="chain" id="PRO_5007125986" description="Transglycosylase SLT domain-containing protein" evidence="1">
    <location>
        <begin position="22"/>
        <end position="322"/>
    </location>
</feature>
<evidence type="ECO:0000313" key="4">
    <source>
        <dbReference type="Proteomes" id="UP000055702"/>
    </source>
</evidence>
<dbReference type="Proteomes" id="UP000055702">
    <property type="component" value="Unassembled WGS sequence"/>
</dbReference>
<dbReference type="GO" id="GO:0009253">
    <property type="term" value="P:peptidoglycan catabolic process"/>
    <property type="evidence" value="ECO:0007669"/>
    <property type="project" value="TreeGrafter"/>
</dbReference>
<evidence type="ECO:0000259" key="2">
    <source>
        <dbReference type="Pfam" id="PF13406"/>
    </source>
</evidence>
<dbReference type="InterPro" id="IPR023346">
    <property type="entry name" value="Lysozyme-like_dom_sf"/>
</dbReference>
<dbReference type="PANTHER" id="PTHR30163:SF8">
    <property type="entry name" value="LYTIC MUREIN TRANSGLYCOSYLASE"/>
    <property type="match status" value="1"/>
</dbReference>
<dbReference type="PANTHER" id="PTHR30163">
    <property type="entry name" value="MEMBRANE-BOUND LYTIC MUREIN TRANSGLYCOSYLASE B"/>
    <property type="match status" value="1"/>
</dbReference>
<dbReference type="RefSeq" id="WP_059745354.1">
    <property type="nucleotide sequence ID" value="NZ_LRDC01000013.1"/>
</dbReference>
<dbReference type="EMBL" id="LRDC01000013">
    <property type="protein sequence ID" value="KVX02456.1"/>
    <property type="molecule type" value="Genomic_DNA"/>
</dbReference>
<dbReference type="InterPro" id="IPR011970">
    <property type="entry name" value="MltB_2"/>
</dbReference>
<protein>
    <recommendedName>
        <fullName evidence="2">Transglycosylase SLT domain-containing protein</fullName>
    </recommendedName>
</protein>
<keyword evidence="1" id="KW-0732">Signal</keyword>
<comment type="caution">
    <text evidence="3">The sequence shown here is derived from an EMBL/GenBank/DDBJ whole genome shotgun (WGS) entry which is preliminary data.</text>
</comment>
<dbReference type="InterPro" id="IPR043426">
    <property type="entry name" value="MltB-like"/>
</dbReference>
<dbReference type="Gene3D" id="1.10.530.10">
    <property type="match status" value="1"/>
</dbReference>
<feature type="domain" description="Transglycosylase SLT" evidence="2">
    <location>
        <begin position="28"/>
        <end position="318"/>
    </location>
</feature>
<name>A0A106C1C9_SHEFR</name>
<gene>
    <name evidence="3" type="ORF">AWJ07_14105</name>
</gene>
<feature type="signal peptide" evidence="1">
    <location>
        <begin position="1"/>
        <end position="21"/>
    </location>
</feature>
<dbReference type="GO" id="GO:0008933">
    <property type="term" value="F:peptidoglycan lytic transglycosylase activity"/>
    <property type="evidence" value="ECO:0007669"/>
    <property type="project" value="TreeGrafter"/>
</dbReference>
<dbReference type="AlphaFoldDB" id="A0A106C1C9"/>
<evidence type="ECO:0000313" key="3">
    <source>
        <dbReference type="EMBL" id="KVX02456.1"/>
    </source>
</evidence>
<dbReference type="Pfam" id="PF13406">
    <property type="entry name" value="SLT_2"/>
    <property type="match status" value="1"/>
</dbReference>
<sequence length="322" mass="36799">MIQKIILSAFCYFFCSNLAMAEDSRGEFTDYLLELQQKAIATGVTQLTAERYIANIKIFKKASLITHSDESQTLEDFIPQAVPEITVSTARAMFQQHESQIQNLSRAYQVQPRFLMVLWGMNSRFGQRTGRFSGLSVLASLAYKGDKEAFYINEFIAALKLIEQKNITEDLLRSSSSGAMGQMQMMPSQILQYGIDADKDGIINVWDSMDDAFASTANMLHQQGWQYDSTWGRQVKTTLMLDPHLLGLQTHQTFPHWQAYGVRRFDGTDLPQRNDMEVSLIAPDGPKGRFYLTYNNFRLLHQFNNSLYDTLAITYLSEKIKQ</sequence>
<dbReference type="InterPro" id="IPR031304">
    <property type="entry name" value="SLT_2"/>
</dbReference>
<evidence type="ECO:0000256" key="1">
    <source>
        <dbReference type="SAM" id="SignalP"/>
    </source>
</evidence>
<dbReference type="NCBIfam" id="TIGR02283">
    <property type="entry name" value="MltB_2"/>
    <property type="match status" value="1"/>
</dbReference>
<organism evidence="3">
    <name type="scientific">Shewanella frigidimarina</name>
    <dbReference type="NCBI Taxonomy" id="56812"/>
    <lineage>
        <taxon>Bacteria</taxon>
        <taxon>Pseudomonadati</taxon>
        <taxon>Pseudomonadota</taxon>
        <taxon>Gammaproteobacteria</taxon>
        <taxon>Alteromonadales</taxon>
        <taxon>Shewanellaceae</taxon>
        <taxon>Shewanella</taxon>
    </lineage>
</organism>
<accession>A0A106C1C9</accession>
<proteinExistence type="predicted"/>
<dbReference type="Gene3D" id="1.10.8.350">
    <property type="entry name" value="Bacterial muramidase"/>
    <property type="match status" value="1"/>
</dbReference>
<dbReference type="SUPFAM" id="SSF53955">
    <property type="entry name" value="Lysozyme-like"/>
    <property type="match status" value="1"/>
</dbReference>
<reference evidence="3 4" key="1">
    <citation type="submission" date="2016-01" db="EMBL/GenBank/DDBJ databases">
        <title>Draft genome of the antarctic isolate Shewanella frigidimarina Ag06-30.</title>
        <authorList>
            <person name="Parmeciano Di Noto G."/>
            <person name="Vazquez S."/>
            <person name="Mac Cormack W."/>
            <person name="Iriarte A."/>
            <person name="Quiroga C."/>
        </authorList>
    </citation>
    <scope>NUCLEOTIDE SEQUENCE [LARGE SCALE GENOMIC DNA]</scope>
    <source>
        <strain evidence="3 4">Ag06-30</strain>
    </source>
</reference>